<name>A0AAF0QBU2_SOLVR</name>
<dbReference type="Proteomes" id="UP001234989">
    <property type="component" value="Chromosome 3"/>
</dbReference>
<reference evidence="1" key="1">
    <citation type="submission" date="2023-08" db="EMBL/GenBank/DDBJ databases">
        <title>A de novo genome assembly of Solanum verrucosum Schlechtendal, a Mexican diploid species geographically isolated from the other diploid A-genome species in potato relatives.</title>
        <authorList>
            <person name="Hosaka K."/>
        </authorList>
    </citation>
    <scope>NUCLEOTIDE SEQUENCE</scope>
    <source>
        <tissue evidence="1">Young leaves</tissue>
    </source>
</reference>
<protein>
    <submittedName>
        <fullName evidence="1">Uncharacterized protein</fullName>
    </submittedName>
</protein>
<proteinExistence type="predicted"/>
<gene>
    <name evidence="1" type="ORF">MTR67_013427</name>
</gene>
<dbReference type="EMBL" id="CP133614">
    <property type="protein sequence ID" value="WMV20042.1"/>
    <property type="molecule type" value="Genomic_DNA"/>
</dbReference>
<organism evidence="1 2">
    <name type="scientific">Solanum verrucosum</name>
    <dbReference type="NCBI Taxonomy" id="315347"/>
    <lineage>
        <taxon>Eukaryota</taxon>
        <taxon>Viridiplantae</taxon>
        <taxon>Streptophyta</taxon>
        <taxon>Embryophyta</taxon>
        <taxon>Tracheophyta</taxon>
        <taxon>Spermatophyta</taxon>
        <taxon>Magnoliopsida</taxon>
        <taxon>eudicotyledons</taxon>
        <taxon>Gunneridae</taxon>
        <taxon>Pentapetalae</taxon>
        <taxon>asterids</taxon>
        <taxon>lamiids</taxon>
        <taxon>Solanales</taxon>
        <taxon>Solanaceae</taxon>
        <taxon>Solanoideae</taxon>
        <taxon>Solaneae</taxon>
        <taxon>Solanum</taxon>
    </lineage>
</organism>
<keyword evidence="2" id="KW-1185">Reference proteome</keyword>
<evidence type="ECO:0000313" key="1">
    <source>
        <dbReference type="EMBL" id="WMV20042.1"/>
    </source>
</evidence>
<evidence type="ECO:0000313" key="2">
    <source>
        <dbReference type="Proteomes" id="UP001234989"/>
    </source>
</evidence>
<accession>A0AAF0QBU2</accession>
<sequence>MVAMKNGVV</sequence>